<evidence type="ECO:0000313" key="2">
    <source>
        <dbReference type="Proteomes" id="UP000250140"/>
    </source>
</evidence>
<evidence type="ECO:0000313" key="1">
    <source>
        <dbReference type="EMBL" id="OCL05300.1"/>
    </source>
</evidence>
<gene>
    <name evidence="1" type="ORF">AOQ84DRAFT_225002</name>
</gene>
<dbReference type="EMBL" id="KV750328">
    <property type="protein sequence ID" value="OCL05300.1"/>
    <property type="molecule type" value="Genomic_DNA"/>
</dbReference>
<dbReference type="OrthoDB" id="194358at2759"/>
<dbReference type="AlphaFoldDB" id="A0A8E2JPX4"/>
<accession>A0A8E2JPX4</accession>
<sequence>MGYERGGAVAMLQKTWRMVFADKDIAKVRTSLQANRGALTVAILLLKIIPAPQNALVGYEYGMLAAKLDQATLPGHSPAASDSAIDTKS</sequence>
<proteinExistence type="predicted"/>
<name>A0A8E2JPX4_9PEZI</name>
<protein>
    <submittedName>
        <fullName evidence="1">Uncharacterized protein</fullName>
    </submittedName>
</protein>
<keyword evidence="2" id="KW-1185">Reference proteome</keyword>
<dbReference type="Proteomes" id="UP000250140">
    <property type="component" value="Unassembled WGS sequence"/>
</dbReference>
<reference evidence="1 2" key="1">
    <citation type="journal article" date="2016" name="Nat. Commun.">
        <title>Ectomycorrhizal ecology is imprinted in the genome of the dominant symbiotic fungus Cenococcum geophilum.</title>
        <authorList>
            <consortium name="DOE Joint Genome Institute"/>
            <person name="Peter M."/>
            <person name="Kohler A."/>
            <person name="Ohm R.A."/>
            <person name="Kuo A."/>
            <person name="Krutzmann J."/>
            <person name="Morin E."/>
            <person name="Arend M."/>
            <person name="Barry K.W."/>
            <person name="Binder M."/>
            <person name="Choi C."/>
            <person name="Clum A."/>
            <person name="Copeland A."/>
            <person name="Grisel N."/>
            <person name="Haridas S."/>
            <person name="Kipfer T."/>
            <person name="LaButti K."/>
            <person name="Lindquist E."/>
            <person name="Lipzen A."/>
            <person name="Maire R."/>
            <person name="Meier B."/>
            <person name="Mihaltcheva S."/>
            <person name="Molinier V."/>
            <person name="Murat C."/>
            <person name="Poggeler S."/>
            <person name="Quandt C.A."/>
            <person name="Sperisen C."/>
            <person name="Tritt A."/>
            <person name="Tisserant E."/>
            <person name="Crous P.W."/>
            <person name="Henrissat B."/>
            <person name="Nehls U."/>
            <person name="Egli S."/>
            <person name="Spatafora J.W."/>
            <person name="Grigoriev I.V."/>
            <person name="Martin F.M."/>
        </authorList>
    </citation>
    <scope>NUCLEOTIDE SEQUENCE [LARGE SCALE GENOMIC DNA]</scope>
    <source>
        <strain evidence="1 2">CBS 207.34</strain>
    </source>
</reference>
<organism evidence="1 2">
    <name type="scientific">Glonium stellatum</name>
    <dbReference type="NCBI Taxonomy" id="574774"/>
    <lineage>
        <taxon>Eukaryota</taxon>
        <taxon>Fungi</taxon>
        <taxon>Dikarya</taxon>
        <taxon>Ascomycota</taxon>
        <taxon>Pezizomycotina</taxon>
        <taxon>Dothideomycetes</taxon>
        <taxon>Pleosporomycetidae</taxon>
        <taxon>Gloniales</taxon>
        <taxon>Gloniaceae</taxon>
        <taxon>Glonium</taxon>
    </lineage>
</organism>